<feature type="transmembrane region" description="Helical" evidence="1">
    <location>
        <begin position="12"/>
        <end position="34"/>
    </location>
</feature>
<proteinExistence type="predicted"/>
<feature type="transmembrane region" description="Helical" evidence="1">
    <location>
        <begin position="46"/>
        <end position="70"/>
    </location>
</feature>
<gene>
    <name evidence="2" type="ORF">MANES_15G187300</name>
</gene>
<protein>
    <submittedName>
        <fullName evidence="2">Uncharacterized protein</fullName>
    </submittedName>
</protein>
<dbReference type="AlphaFoldDB" id="A0A2C9UHI5"/>
<accession>A0A2C9UHI5</accession>
<evidence type="ECO:0000313" key="2">
    <source>
        <dbReference type="EMBL" id="OAY29981.1"/>
    </source>
</evidence>
<name>A0A2C9UHI5_MANES</name>
<organism evidence="2">
    <name type="scientific">Manihot esculenta</name>
    <name type="common">Cassava</name>
    <name type="synonym">Jatropha manihot</name>
    <dbReference type="NCBI Taxonomy" id="3983"/>
    <lineage>
        <taxon>Eukaryota</taxon>
        <taxon>Viridiplantae</taxon>
        <taxon>Streptophyta</taxon>
        <taxon>Embryophyta</taxon>
        <taxon>Tracheophyta</taxon>
        <taxon>Spermatophyta</taxon>
        <taxon>Magnoliopsida</taxon>
        <taxon>eudicotyledons</taxon>
        <taxon>Gunneridae</taxon>
        <taxon>Pentapetalae</taxon>
        <taxon>rosids</taxon>
        <taxon>fabids</taxon>
        <taxon>Malpighiales</taxon>
        <taxon>Euphorbiaceae</taxon>
        <taxon>Crotonoideae</taxon>
        <taxon>Manihoteae</taxon>
        <taxon>Manihot</taxon>
    </lineage>
</organism>
<evidence type="ECO:0000256" key="1">
    <source>
        <dbReference type="SAM" id="Phobius"/>
    </source>
</evidence>
<keyword evidence="1" id="KW-0472">Membrane</keyword>
<keyword evidence="1" id="KW-1133">Transmembrane helix</keyword>
<reference evidence="2" key="1">
    <citation type="submission" date="2016-02" db="EMBL/GenBank/DDBJ databases">
        <title>WGS assembly of Manihot esculenta.</title>
        <authorList>
            <person name="Bredeson J.V."/>
            <person name="Prochnik S.E."/>
            <person name="Lyons J.B."/>
            <person name="Schmutz J."/>
            <person name="Grimwood J."/>
            <person name="Vrebalov J."/>
            <person name="Bart R.S."/>
            <person name="Amuge T."/>
            <person name="Ferguson M.E."/>
            <person name="Green R."/>
            <person name="Putnam N."/>
            <person name="Stites J."/>
            <person name="Rounsley S."/>
            <person name="Rokhsar D.S."/>
        </authorList>
    </citation>
    <scope>NUCLEOTIDE SEQUENCE [LARGE SCALE GENOMIC DNA]</scope>
    <source>
        <tissue evidence="2">Leaf</tissue>
    </source>
</reference>
<sequence length="72" mass="8152">MLLRLRFADQISLFNDVVASTLALNHLFSGTILFSEYSLLDQNETAALGVGTLFSTFLFIMAMIFFSYLFRS</sequence>
<keyword evidence="1" id="KW-0812">Transmembrane</keyword>
<dbReference type="EMBL" id="CM004401">
    <property type="protein sequence ID" value="OAY29981.1"/>
    <property type="molecule type" value="Genomic_DNA"/>
</dbReference>